<dbReference type="PROSITE" id="PS50995">
    <property type="entry name" value="HTH_MARR_2"/>
    <property type="match status" value="1"/>
</dbReference>
<dbReference type="PRINTS" id="PR00598">
    <property type="entry name" value="HTHMARR"/>
</dbReference>
<dbReference type="PANTHER" id="PTHR33164">
    <property type="entry name" value="TRANSCRIPTIONAL REGULATOR, MARR FAMILY"/>
    <property type="match status" value="1"/>
</dbReference>
<reference evidence="2 3" key="1">
    <citation type="submission" date="2016-11" db="EMBL/GenBank/DDBJ databases">
        <authorList>
            <person name="Jaros S."/>
            <person name="Januszkiewicz K."/>
            <person name="Wedrychowicz H."/>
        </authorList>
    </citation>
    <scope>NUCLEOTIDE SEQUENCE [LARGE SCALE GENOMIC DNA]</scope>
    <source>
        <strain evidence="2 3">DSM 15929</strain>
    </source>
</reference>
<dbReference type="Proteomes" id="UP000184386">
    <property type="component" value="Unassembled WGS sequence"/>
</dbReference>
<dbReference type="GO" id="GO:0003677">
    <property type="term" value="F:DNA binding"/>
    <property type="evidence" value="ECO:0007669"/>
    <property type="project" value="UniProtKB-KW"/>
</dbReference>
<keyword evidence="2" id="KW-0238">DNA-binding</keyword>
<dbReference type="STRING" id="1121322.SAMN02745136_03631"/>
<feature type="domain" description="HTH marR-type" evidence="1">
    <location>
        <begin position="16"/>
        <end position="150"/>
    </location>
</feature>
<dbReference type="GO" id="GO:0003700">
    <property type="term" value="F:DNA-binding transcription factor activity"/>
    <property type="evidence" value="ECO:0007669"/>
    <property type="project" value="InterPro"/>
</dbReference>
<dbReference type="SUPFAM" id="SSF46785">
    <property type="entry name" value="Winged helix' DNA-binding domain"/>
    <property type="match status" value="1"/>
</dbReference>
<evidence type="ECO:0000313" key="3">
    <source>
        <dbReference type="Proteomes" id="UP000184386"/>
    </source>
</evidence>
<dbReference type="InterPro" id="IPR036388">
    <property type="entry name" value="WH-like_DNA-bd_sf"/>
</dbReference>
<dbReference type="InterPro" id="IPR039422">
    <property type="entry name" value="MarR/SlyA-like"/>
</dbReference>
<evidence type="ECO:0000313" key="2">
    <source>
        <dbReference type="EMBL" id="SHK90310.1"/>
    </source>
</evidence>
<dbReference type="PANTHER" id="PTHR33164:SF57">
    <property type="entry name" value="MARR-FAMILY TRANSCRIPTIONAL REGULATOR"/>
    <property type="match status" value="1"/>
</dbReference>
<dbReference type="RefSeq" id="WP_073278260.1">
    <property type="nucleotide sequence ID" value="NZ_FRAC01000019.1"/>
</dbReference>
<dbReference type="EMBL" id="FRAC01000019">
    <property type="protein sequence ID" value="SHK90310.1"/>
    <property type="molecule type" value="Genomic_DNA"/>
</dbReference>
<proteinExistence type="predicted"/>
<dbReference type="Gene3D" id="1.10.10.10">
    <property type="entry name" value="Winged helix-like DNA-binding domain superfamily/Winged helix DNA-binding domain"/>
    <property type="match status" value="1"/>
</dbReference>
<keyword evidence="3" id="KW-1185">Reference proteome</keyword>
<dbReference type="GO" id="GO:0006950">
    <property type="term" value="P:response to stress"/>
    <property type="evidence" value="ECO:0007669"/>
    <property type="project" value="TreeGrafter"/>
</dbReference>
<sequence length="157" mass="17355">MENNNEKQISARTQLELSLGEQLNALISASHALNVRTAALFDSTLQPAAFLIVRWLLSYGPATATTLAESTAMDRSSVSRLVAQLKQLGYVQSETSPEDRRGVIISLTEAGREKASNAIKEKEKEFYKRISTWENSDLETFIDLLRSFNVNGSSSSL</sequence>
<accession>A0A1M6W933</accession>
<name>A0A1M6W933_9FIRM</name>
<dbReference type="Pfam" id="PF12802">
    <property type="entry name" value="MarR_2"/>
    <property type="match status" value="1"/>
</dbReference>
<dbReference type="SMART" id="SM00347">
    <property type="entry name" value="HTH_MARR"/>
    <property type="match status" value="1"/>
</dbReference>
<gene>
    <name evidence="2" type="ORF">SAMN02745136_03631</name>
</gene>
<dbReference type="AlphaFoldDB" id="A0A1M6W933"/>
<dbReference type="InterPro" id="IPR036390">
    <property type="entry name" value="WH_DNA-bd_sf"/>
</dbReference>
<organism evidence="2 3">
    <name type="scientific">Anaerocolumna jejuensis DSM 15929</name>
    <dbReference type="NCBI Taxonomy" id="1121322"/>
    <lineage>
        <taxon>Bacteria</taxon>
        <taxon>Bacillati</taxon>
        <taxon>Bacillota</taxon>
        <taxon>Clostridia</taxon>
        <taxon>Lachnospirales</taxon>
        <taxon>Lachnospiraceae</taxon>
        <taxon>Anaerocolumna</taxon>
    </lineage>
</organism>
<dbReference type="OrthoDB" id="9154853at2"/>
<dbReference type="InterPro" id="IPR000835">
    <property type="entry name" value="HTH_MarR-typ"/>
</dbReference>
<protein>
    <submittedName>
        <fullName evidence="2">DNA-binding transcriptional regulator, MarR family</fullName>
    </submittedName>
</protein>
<evidence type="ECO:0000259" key="1">
    <source>
        <dbReference type="PROSITE" id="PS50995"/>
    </source>
</evidence>